<keyword evidence="1" id="KW-0489">Methyltransferase</keyword>
<dbReference type="EMBL" id="CP002667">
    <property type="protein sequence ID" value="AEC17559.1"/>
    <property type="molecule type" value="Genomic_DNA"/>
</dbReference>
<gene>
    <name evidence="1" type="ordered locus">UMN179_01542</name>
</gene>
<dbReference type="AlphaFoldDB" id="F4HBS1"/>
<name>F4HBS1_GALAU</name>
<evidence type="ECO:0000313" key="2">
    <source>
        <dbReference type="Proteomes" id="UP000006908"/>
    </source>
</evidence>
<dbReference type="CDD" id="cd02440">
    <property type="entry name" value="AdoMet_MTases"/>
    <property type="match status" value="1"/>
</dbReference>
<dbReference type="InterPro" id="IPR029063">
    <property type="entry name" value="SAM-dependent_MTases_sf"/>
</dbReference>
<dbReference type="SUPFAM" id="SSF53335">
    <property type="entry name" value="S-adenosyl-L-methionine-dependent methyltransferases"/>
    <property type="match status" value="1"/>
</dbReference>
<dbReference type="HOGENOM" id="CLU_2537713_0_0_6"/>
<protein>
    <submittedName>
        <fullName evidence="1">2-polyprenyl-3-methyl-5-hydroxy-6-metoxy-1,4-benzoquinol methylase</fullName>
    </submittedName>
</protein>
<dbReference type="Gene3D" id="3.40.50.150">
    <property type="entry name" value="Vaccinia Virus protein VP39"/>
    <property type="match status" value="1"/>
</dbReference>
<dbReference type="Proteomes" id="UP000006908">
    <property type="component" value="Chromosome"/>
</dbReference>
<proteinExistence type="predicted"/>
<evidence type="ECO:0000313" key="1">
    <source>
        <dbReference type="EMBL" id="AEC17559.1"/>
    </source>
</evidence>
<dbReference type="GO" id="GO:0008168">
    <property type="term" value="F:methyltransferase activity"/>
    <property type="evidence" value="ECO:0007669"/>
    <property type="project" value="UniProtKB-KW"/>
</dbReference>
<sequence>MSTLLAINIAELYQRHLQQSGNHSLSPQKWDNKAQKMAQHLIEKRSHYTETLLSAINAQPDETVLDIGCGPGTLALPLAQQCK</sequence>
<organism evidence="1 2">
    <name type="scientific">Gallibacterium anatis (strain UMN179)</name>
    <name type="common">Pasteurella anatis</name>
    <dbReference type="NCBI Taxonomy" id="1005058"/>
    <lineage>
        <taxon>Bacteria</taxon>
        <taxon>Pseudomonadati</taxon>
        <taxon>Pseudomonadota</taxon>
        <taxon>Gammaproteobacteria</taxon>
        <taxon>Pasteurellales</taxon>
        <taxon>Pasteurellaceae</taxon>
        <taxon>Gallibacterium</taxon>
    </lineage>
</organism>
<dbReference type="eggNOG" id="COG0030">
    <property type="taxonomic scope" value="Bacteria"/>
</dbReference>
<reference evidence="1 2" key="1">
    <citation type="journal article" date="2011" name="J. Bacteriol.">
        <title>Complete genome sequence of Gallibacterium anatis strain UMN179, isolated from a laying hen with peritonitis.</title>
        <authorList>
            <person name="Johnson T.J."/>
            <person name="Fernandez-Alarcon C."/>
            <person name="Bojesen A.M."/>
            <person name="Nolan L.K."/>
            <person name="Trampel D.W."/>
            <person name="Seemann T."/>
        </authorList>
    </citation>
    <scope>NUCLEOTIDE SEQUENCE [LARGE SCALE GENOMIC DNA]</scope>
    <source>
        <strain evidence="1 2">UMN179</strain>
    </source>
</reference>
<accession>F4HBS1</accession>
<keyword evidence="1" id="KW-0808">Transferase</keyword>
<dbReference type="KEGG" id="gan:UMN179_01542"/>
<dbReference type="GO" id="GO:0032259">
    <property type="term" value="P:methylation"/>
    <property type="evidence" value="ECO:0007669"/>
    <property type="project" value="UniProtKB-KW"/>
</dbReference>
<dbReference type="STRING" id="1005058.UMN179_01542"/>